<feature type="region of interest" description="Disordered" evidence="1">
    <location>
        <begin position="193"/>
        <end position="215"/>
    </location>
</feature>
<organism evidence="2 3">
    <name type="scientific">Colletotrichum chlorophyti</name>
    <dbReference type="NCBI Taxonomy" id="708187"/>
    <lineage>
        <taxon>Eukaryota</taxon>
        <taxon>Fungi</taxon>
        <taxon>Dikarya</taxon>
        <taxon>Ascomycota</taxon>
        <taxon>Pezizomycotina</taxon>
        <taxon>Sordariomycetes</taxon>
        <taxon>Hypocreomycetidae</taxon>
        <taxon>Glomerellales</taxon>
        <taxon>Glomerellaceae</taxon>
        <taxon>Colletotrichum</taxon>
    </lineage>
</organism>
<feature type="region of interest" description="Disordered" evidence="1">
    <location>
        <begin position="257"/>
        <end position="286"/>
    </location>
</feature>
<feature type="region of interest" description="Disordered" evidence="1">
    <location>
        <begin position="1"/>
        <end position="103"/>
    </location>
</feature>
<dbReference type="PANTHER" id="PTHR38702">
    <property type="entry name" value="CALPONIN-HOMOLOGY (CH) DOMAIN-CONTAINING PROTEIN"/>
    <property type="match status" value="1"/>
</dbReference>
<name>A0A1Q8RW85_9PEZI</name>
<dbReference type="AlphaFoldDB" id="A0A1Q8RW85"/>
<proteinExistence type="predicted"/>
<evidence type="ECO:0000313" key="3">
    <source>
        <dbReference type="Proteomes" id="UP000186583"/>
    </source>
</evidence>
<sequence length="534" mass="59268">MATANEEPPSFRSDSPPLEISPTPALGALPELPRCVSTASSVSHGSATEGASRESLGSLGSSTYSRQSSGNYSRRSDASFASSRQSTCSNLEGRSSRRRGFVRPQGTDFAASARHRESVLSLGSIAHLQYYFARTGLLDGKGAQLARKNKAKGGLDLSSVSISTLLSPKLAASDLDAPYIFLGNSPDLSSNGFDAGPMVESPTEDHDYYSDDFDDLDGEVLPPTASTYIHREKPVPKPPTIEELKTDLTGSLEKAASALKDAKENRDSEPQPRFALPSETQNRKTGPSWYEVQGMHILDVMTLAIRAAKNYYTAHEVPERLDAIKSEKEIRTELFSVMETLKHMATRKWAGGMKDEEHHILDSWIQGLFSMLKTEEEMVKVEEAQRKTWTWLQGDWTGKEVDRELAFLSSLVPEAGPLPEYTSAVGATELPTPFLESFQNGIRLVEFHNAAVKRSKRRFGLITTFHTDTEKPYRAADNIRFWAKAAELRWEVLLKVDALGIVYNNNPEVWINFEKAIMDWSRKVREEITSELLG</sequence>
<keyword evidence="3" id="KW-1185">Reference proteome</keyword>
<accession>A0A1Q8RW85</accession>
<evidence type="ECO:0000313" key="2">
    <source>
        <dbReference type="EMBL" id="OLN88751.1"/>
    </source>
</evidence>
<dbReference type="EMBL" id="MPGH01000087">
    <property type="protein sequence ID" value="OLN88751.1"/>
    <property type="molecule type" value="Genomic_DNA"/>
</dbReference>
<dbReference type="OrthoDB" id="2534759at2759"/>
<reference evidence="2 3" key="1">
    <citation type="submission" date="2016-11" db="EMBL/GenBank/DDBJ databases">
        <title>Draft Genome Assembly of Colletotrichum chlorophyti a pathogen of herbaceous plants.</title>
        <authorList>
            <person name="Gan P."/>
            <person name="Narusaka M."/>
            <person name="Tsushima A."/>
            <person name="Narusaka Y."/>
            <person name="Takano Y."/>
            <person name="Shirasu K."/>
        </authorList>
    </citation>
    <scope>NUCLEOTIDE SEQUENCE [LARGE SCALE GENOMIC DNA]</scope>
    <source>
        <strain evidence="2 3">NTL11</strain>
    </source>
</reference>
<gene>
    <name evidence="2" type="ORF">CCHL11_01873</name>
</gene>
<dbReference type="PANTHER" id="PTHR38702:SF1">
    <property type="entry name" value="CALPONIN-HOMOLOGY (CH) DOMAIN-CONTAINING PROTEIN"/>
    <property type="match status" value="1"/>
</dbReference>
<dbReference type="STRING" id="708187.A0A1Q8RW85"/>
<feature type="compositionally biased region" description="Polar residues" evidence="1">
    <location>
        <begin position="58"/>
        <end position="72"/>
    </location>
</feature>
<dbReference type="Proteomes" id="UP000186583">
    <property type="component" value="Unassembled WGS sequence"/>
</dbReference>
<evidence type="ECO:0000256" key="1">
    <source>
        <dbReference type="SAM" id="MobiDB-lite"/>
    </source>
</evidence>
<feature type="compositionally biased region" description="Polar residues" evidence="1">
    <location>
        <begin position="37"/>
        <end position="46"/>
    </location>
</feature>
<protein>
    <submittedName>
        <fullName evidence="2">Uncharacterized protein</fullName>
    </submittedName>
</protein>
<comment type="caution">
    <text evidence="2">The sequence shown here is derived from an EMBL/GenBank/DDBJ whole genome shotgun (WGS) entry which is preliminary data.</text>
</comment>
<feature type="compositionally biased region" description="Basic and acidic residues" evidence="1">
    <location>
        <begin position="260"/>
        <end position="270"/>
    </location>
</feature>